<dbReference type="EMBL" id="CP042913">
    <property type="protein sequence ID" value="QEG33891.1"/>
    <property type="molecule type" value="Genomic_DNA"/>
</dbReference>
<proteinExistence type="inferred from homology"/>
<comment type="subunit">
    <text evidence="10">Monomer.</text>
</comment>
<keyword evidence="12" id="KW-0175">Coiled coil</keyword>
<dbReference type="Proteomes" id="UP000323917">
    <property type="component" value="Chromosome"/>
</dbReference>
<dbReference type="OrthoDB" id="9805987at2"/>
<reference evidence="15 16" key="1">
    <citation type="submission" date="2019-08" db="EMBL/GenBank/DDBJ databases">
        <title>Deep-cultivation of Planctomycetes and their phenomic and genomic characterization uncovers novel biology.</title>
        <authorList>
            <person name="Wiegand S."/>
            <person name="Jogler M."/>
            <person name="Boedeker C."/>
            <person name="Pinto D."/>
            <person name="Vollmers J."/>
            <person name="Rivas-Marin E."/>
            <person name="Kohn T."/>
            <person name="Peeters S.H."/>
            <person name="Heuer A."/>
            <person name="Rast P."/>
            <person name="Oberbeckmann S."/>
            <person name="Bunk B."/>
            <person name="Jeske O."/>
            <person name="Meyerdierks A."/>
            <person name="Storesund J.E."/>
            <person name="Kallscheuer N."/>
            <person name="Luecker S."/>
            <person name="Lage O.M."/>
            <person name="Pohl T."/>
            <person name="Merkel B.J."/>
            <person name="Hornburger P."/>
            <person name="Mueller R.-W."/>
            <person name="Bruemmer F."/>
            <person name="Labrenz M."/>
            <person name="Spormann A.M."/>
            <person name="Op den Camp H."/>
            <person name="Overmann J."/>
            <person name="Amann R."/>
            <person name="Jetten M.S.M."/>
            <person name="Mascher T."/>
            <person name="Medema M.H."/>
            <person name="Devos D.P."/>
            <person name="Kaster A.-K."/>
            <person name="Ovreas L."/>
            <person name="Rohde M."/>
            <person name="Galperin M.Y."/>
            <person name="Jogler C."/>
        </authorList>
    </citation>
    <scope>NUCLEOTIDE SEQUENCE [LARGE SCALE GENOMIC DNA]</scope>
    <source>
        <strain evidence="15 16">Pr1d</strain>
    </source>
</reference>
<evidence type="ECO:0000256" key="9">
    <source>
        <dbReference type="ARBA" id="ARBA00049339"/>
    </source>
</evidence>
<keyword evidence="3 10" id="KW-0963">Cytoplasm</keyword>
<dbReference type="SUPFAM" id="SSF52374">
    <property type="entry name" value="Nucleotidylyl transferase"/>
    <property type="match status" value="1"/>
</dbReference>
<comment type="subcellular location">
    <subcellularLocation>
        <location evidence="1 10">Cytoplasm</location>
    </subcellularLocation>
</comment>
<dbReference type="SUPFAM" id="SSF55190">
    <property type="entry name" value="Arginyl-tRNA synthetase (ArgRS), N-terminal 'additional' domain"/>
    <property type="match status" value="1"/>
</dbReference>
<evidence type="ECO:0000256" key="8">
    <source>
        <dbReference type="ARBA" id="ARBA00023146"/>
    </source>
</evidence>
<dbReference type="NCBIfam" id="TIGR00456">
    <property type="entry name" value="argS"/>
    <property type="match status" value="1"/>
</dbReference>
<evidence type="ECO:0000256" key="10">
    <source>
        <dbReference type="HAMAP-Rule" id="MF_00123"/>
    </source>
</evidence>
<dbReference type="InterPro" id="IPR014729">
    <property type="entry name" value="Rossmann-like_a/b/a_fold"/>
</dbReference>
<sequence>MNILAELRSRFRTALADLDPAAIEYAEMVLPSQDAKFGDYQANCAMPLGKRLGKPPREIAGQLVELLEVSDLCDPPEIAGPGFINLRISKEFLVTQLQAMVQDKSLGVTPADKPKTIVLDYSAPNVAKPMHVGHIRSTVIGAALYRVLQALGHRVISDNHIGDWGTQFGMIIYGFKNLVDEQAFAKEPVAELSRLYRLVNQLVDYHDTKDNKLPAVEKQIIAAAHQLEQLHDSTELEDPKARKAHNRQLQQAENQLAQLRETLDGLRKKLAAVDDDSALSALAAEHTGIGQAVLAETAKLHAGDTENRGLWEQFLPACLESMDAIYMRLGVTFDHTLGESFYEDRLAGVVEELNNKNLITESEGAKCIFIDGIDAPFIVQKQDGAFLYATTDLATIAYRVQEWSPDALVYVVDHRQSLHFNQLFATARLWGHDQIELEHVSFGTVLGEDGKPYKTRSGTAVGLGGLLDEAVERALAIVSANDDARDEPLLSAEERQQVAQRVGIGAIKYADLSHNRTSDYVFSYDKMLAMQGNTAAYMQYSYARVRSIFAKGNIDLEQLRASGAQIQINEPAERALGLALLQLTEALERVATDYRPNHLTAYLFDVASKYSAFFENCPVLKAENDHVRTSRLLLCDLTARTIAYGLELLGIEVVERM</sequence>
<dbReference type="InterPro" id="IPR008909">
    <property type="entry name" value="DALR_anticod-bd"/>
</dbReference>
<gene>
    <name evidence="10 15" type="primary">argS</name>
    <name evidence="15" type="ORF">Pr1d_11610</name>
</gene>
<evidence type="ECO:0000256" key="12">
    <source>
        <dbReference type="SAM" id="Coils"/>
    </source>
</evidence>
<evidence type="ECO:0000256" key="7">
    <source>
        <dbReference type="ARBA" id="ARBA00022917"/>
    </source>
</evidence>
<dbReference type="CDD" id="cd07956">
    <property type="entry name" value="Anticodon_Ia_Arg"/>
    <property type="match status" value="1"/>
</dbReference>
<evidence type="ECO:0000256" key="3">
    <source>
        <dbReference type="ARBA" id="ARBA00022490"/>
    </source>
</evidence>
<dbReference type="SMART" id="SM01016">
    <property type="entry name" value="Arg_tRNA_synt_N"/>
    <property type="match status" value="1"/>
</dbReference>
<dbReference type="GO" id="GO:0005737">
    <property type="term" value="C:cytoplasm"/>
    <property type="evidence" value="ECO:0007669"/>
    <property type="project" value="UniProtKB-SubCell"/>
</dbReference>
<keyword evidence="16" id="KW-1185">Reference proteome</keyword>
<dbReference type="Pfam" id="PF00750">
    <property type="entry name" value="tRNA-synt_1d"/>
    <property type="match status" value="2"/>
</dbReference>
<dbReference type="Gene3D" id="3.30.1360.70">
    <property type="entry name" value="Arginyl tRNA synthetase N-terminal domain"/>
    <property type="match status" value="1"/>
</dbReference>
<dbReference type="FunFam" id="1.10.730.10:FF:000008">
    <property type="entry name" value="Arginine--tRNA ligase"/>
    <property type="match status" value="1"/>
</dbReference>
<dbReference type="Pfam" id="PF05746">
    <property type="entry name" value="DALR_1"/>
    <property type="match status" value="1"/>
</dbReference>
<comment type="similarity">
    <text evidence="2 10 11">Belongs to the class-I aminoacyl-tRNA synthetase family.</text>
</comment>
<dbReference type="SUPFAM" id="SSF47323">
    <property type="entry name" value="Anticodon-binding domain of a subclass of class I aminoacyl-tRNA synthetases"/>
    <property type="match status" value="1"/>
</dbReference>
<feature type="domain" description="DALR anticodon binding" evidence="13">
    <location>
        <begin position="538"/>
        <end position="657"/>
    </location>
</feature>
<dbReference type="RefSeq" id="WP_148072605.1">
    <property type="nucleotide sequence ID" value="NZ_CP042913.1"/>
</dbReference>
<dbReference type="EC" id="6.1.1.19" evidence="10"/>
<dbReference type="GO" id="GO:0005524">
    <property type="term" value="F:ATP binding"/>
    <property type="evidence" value="ECO:0007669"/>
    <property type="project" value="UniProtKB-UniRule"/>
</dbReference>
<feature type="short sequence motif" description="'HIGH' region" evidence="10">
    <location>
        <begin position="124"/>
        <end position="134"/>
    </location>
</feature>
<dbReference type="GO" id="GO:0006420">
    <property type="term" value="P:arginyl-tRNA aminoacylation"/>
    <property type="evidence" value="ECO:0007669"/>
    <property type="project" value="UniProtKB-UniRule"/>
</dbReference>
<evidence type="ECO:0000256" key="4">
    <source>
        <dbReference type="ARBA" id="ARBA00022598"/>
    </source>
</evidence>
<dbReference type="Pfam" id="PF03485">
    <property type="entry name" value="Arg_tRNA_synt_N"/>
    <property type="match status" value="1"/>
</dbReference>
<dbReference type="PANTHER" id="PTHR11956">
    <property type="entry name" value="ARGINYL-TRNA SYNTHETASE"/>
    <property type="match status" value="1"/>
</dbReference>
<dbReference type="SMART" id="SM00836">
    <property type="entry name" value="DALR_1"/>
    <property type="match status" value="1"/>
</dbReference>
<dbReference type="GO" id="GO:0004814">
    <property type="term" value="F:arginine-tRNA ligase activity"/>
    <property type="evidence" value="ECO:0007669"/>
    <property type="project" value="UniProtKB-UniRule"/>
</dbReference>
<name>A0A5B9QI44_9BACT</name>
<dbReference type="PROSITE" id="PS00178">
    <property type="entry name" value="AA_TRNA_LIGASE_I"/>
    <property type="match status" value="1"/>
</dbReference>
<keyword evidence="8 10" id="KW-0030">Aminoacyl-tRNA synthetase</keyword>
<dbReference type="InterPro" id="IPR001412">
    <property type="entry name" value="aa-tRNA-synth_I_CS"/>
</dbReference>
<accession>A0A5B9QI44</accession>
<evidence type="ECO:0000259" key="14">
    <source>
        <dbReference type="SMART" id="SM01016"/>
    </source>
</evidence>
<evidence type="ECO:0000256" key="6">
    <source>
        <dbReference type="ARBA" id="ARBA00022840"/>
    </source>
</evidence>
<dbReference type="PANTHER" id="PTHR11956:SF5">
    <property type="entry name" value="ARGININE--TRNA LIGASE, CYTOPLASMIC"/>
    <property type="match status" value="1"/>
</dbReference>
<evidence type="ECO:0000256" key="11">
    <source>
        <dbReference type="RuleBase" id="RU363038"/>
    </source>
</evidence>
<dbReference type="InterPro" id="IPR009080">
    <property type="entry name" value="tRNAsynth_Ia_anticodon-bd"/>
</dbReference>
<dbReference type="InterPro" id="IPR036695">
    <property type="entry name" value="Arg-tRNA-synth_N_sf"/>
</dbReference>
<feature type="domain" description="Arginyl tRNA synthetase N-terminal" evidence="14">
    <location>
        <begin position="5"/>
        <end position="88"/>
    </location>
</feature>
<organism evidence="15 16">
    <name type="scientific">Bythopirellula goksoeyrii</name>
    <dbReference type="NCBI Taxonomy" id="1400387"/>
    <lineage>
        <taxon>Bacteria</taxon>
        <taxon>Pseudomonadati</taxon>
        <taxon>Planctomycetota</taxon>
        <taxon>Planctomycetia</taxon>
        <taxon>Pirellulales</taxon>
        <taxon>Lacipirellulaceae</taxon>
        <taxon>Bythopirellula</taxon>
    </lineage>
</organism>
<evidence type="ECO:0000256" key="1">
    <source>
        <dbReference type="ARBA" id="ARBA00004496"/>
    </source>
</evidence>
<keyword evidence="7 10" id="KW-0648">Protein biosynthesis</keyword>
<evidence type="ECO:0000313" key="16">
    <source>
        <dbReference type="Proteomes" id="UP000323917"/>
    </source>
</evidence>
<evidence type="ECO:0000259" key="13">
    <source>
        <dbReference type="SMART" id="SM00836"/>
    </source>
</evidence>
<dbReference type="Gene3D" id="3.40.50.620">
    <property type="entry name" value="HUPs"/>
    <property type="match status" value="1"/>
</dbReference>
<dbReference type="AlphaFoldDB" id="A0A5B9QI44"/>
<protein>
    <recommendedName>
        <fullName evidence="10">Arginine--tRNA ligase</fullName>
        <ecNumber evidence="10">6.1.1.19</ecNumber>
    </recommendedName>
    <alternativeName>
        <fullName evidence="10">Arginyl-tRNA synthetase</fullName>
        <shortName evidence="10">ArgRS</shortName>
    </alternativeName>
</protein>
<dbReference type="Gene3D" id="1.10.730.10">
    <property type="entry name" value="Isoleucyl-tRNA Synthetase, Domain 1"/>
    <property type="match status" value="1"/>
</dbReference>
<dbReference type="HAMAP" id="MF_00123">
    <property type="entry name" value="Arg_tRNA_synth"/>
    <property type="match status" value="1"/>
</dbReference>
<evidence type="ECO:0000256" key="2">
    <source>
        <dbReference type="ARBA" id="ARBA00005594"/>
    </source>
</evidence>
<dbReference type="InterPro" id="IPR035684">
    <property type="entry name" value="ArgRS_core"/>
</dbReference>
<dbReference type="PRINTS" id="PR01038">
    <property type="entry name" value="TRNASYNTHARG"/>
</dbReference>
<dbReference type="InterPro" id="IPR005148">
    <property type="entry name" value="Arg-tRNA-synth_N"/>
</dbReference>
<keyword evidence="5 10" id="KW-0547">Nucleotide-binding</keyword>
<evidence type="ECO:0000313" key="15">
    <source>
        <dbReference type="EMBL" id="QEG33891.1"/>
    </source>
</evidence>
<dbReference type="InterPro" id="IPR001278">
    <property type="entry name" value="Arg-tRNA-ligase"/>
</dbReference>
<feature type="coiled-coil region" evidence="12">
    <location>
        <begin position="242"/>
        <end position="276"/>
    </location>
</feature>
<dbReference type="KEGG" id="bgok:Pr1d_11610"/>
<comment type="catalytic activity">
    <reaction evidence="9 10">
        <text>tRNA(Arg) + L-arginine + ATP = L-arginyl-tRNA(Arg) + AMP + diphosphate</text>
        <dbReference type="Rhea" id="RHEA:20301"/>
        <dbReference type="Rhea" id="RHEA-COMP:9658"/>
        <dbReference type="Rhea" id="RHEA-COMP:9673"/>
        <dbReference type="ChEBI" id="CHEBI:30616"/>
        <dbReference type="ChEBI" id="CHEBI:32682"/>
        <dbReference type="ChEBI" id="CHEBI:33019"/>
        <dbReference type="ChEBI" id="CHEBI:78442"/>
        <dbReference type="ChEBI" id="CHEBI:78513"/>
        <dbReference type="ChEBI" id="CHEBI:456215"/>
        <dbReference type="EC" id="6.1.1.19"/>
    </reaction>
</comment>
<evidence type="ECO:0000256" key="5">
    <source>
        <dbReference type="ARBA" id="ARBA00022741"/>
    </source>
</evidence>
<keyword evidence="4 10" id="KW-0436">Ligase</keyword>
<keyword evidence="6 10" id="KW-0067">ATP-binding</keyword>